<dbReference type="AlphaFoldDB" id="A0A1D8G2P9"/>
<dbReference type="Proteomes" id="UP000095349">
    <property type="component" value="Chromosome"/>
</dbReference>
<dbReference type="KEGG" id="srn:A4G23_02559"/>
<gene>
    <name evidence="2" type="ORF">A4G23_02559</name>
</gene>
<feature type="region of interest" description="Disordered" evidence="1">
    <location>
        <begin position="73"/>
        <end position="102"/>
    </location>
</feature>
<reference evidence="2 3" key="1">
    <citation type="submission" date="2016-09" db="EMBL/GenBank/DDBJ databases">
        <title>Streptomyces rubrolavendulae MJM4426 Genome sequencing and assembly.</title>
        <authorList>
            <person name="Kim J.-G."/>
        </authorList>
    </citation>
    <scope>NUCLEOTIDE SEQUENCE [LARGE SCALE GENOMIC DNA]</scope>
    <source>
        <strain evidence="2 3">MJM4426</strain>
    </source>
</reference>
<evidence type="ECO:0000256" key="1">
    <source>
        <dbReference type="SAM" id="MobiDB-lite"/>
    </source>
</evidence>
<sequence>MPTEMLQLHSMVNASGRSGTCIMRCIAGVVHVGDAFTTAENAPSTATTLLSIEKIERYHEVFVEFFDPPHAAKVHSSDPGAQSLKHGDILIATHSDPEKPAG</sequence>
<evidence type="ECO:0000313" key="3">
    <source>
        <dbReference type="Proteomes" id="UP000095349"/>
    </source>
</evidence>
<protein>
    <submittedName>
        <fullName evidence="2">Uncharacterized protein</fullName>
    </submittedName>
</protein>
<keyword evidence="3" id="KW-1185">Reference proteome</keyword>
<organism evidence="2 3">
    <name type="scientific">Streptomyces rubrolavendulae</name>
    <dbReference type="NCBI Taxonomy" id="285473"/>
    <lineage>
        <taxon>Bacteria</taxon>
        <taxon>Bacillati</taxon>
        <taxon>Actinomycetota</taxon>
        <taxon>Actinomycetes</taxon>
        <taxon>Kitasatosporales</taxon>
        <taxon>Streptomycetaceae</taxon>
        <taxon>Streptomyces</taxon>
    </lineage>
</organism>
<proteinExistence type="predicted"/>
<dbReference type="EMBL" id="CP017316">
    <property type="protein sequence ID" value="AOT59716.1"/>
    <property type="molecule type" value="Genomic_DNA"/>
</dbReference>
<accession>A0A1D8G2P9</accession>
<name>A0A1D8G2P9_9ACTN</name>
<evidence type="ECO:0000313" key="2">
    <source>
        <dbReference type="EMBL" id="AOT59716.1"/>
    </source>
</evidence>
<dbReference type="STRING" id="285473.A4G23_02559"/>